<evidence type="ECO:0000313" key="11">
    <source>
        <dbReference type="Proteomes" id="UP001319921"/>
    </source>
</evidence>
<keyword evidence="4 5" id="KW-0520">NAD</keyword>
<dbReference type="Pfam" id="PF00670">
    <property type="entry name" value="AdoHcyase_NAD"/>
    <property type="match status" value="1"/>
</dbReference>
<dbReference type="EC" id="3.13.2.1" evidence="5"/>
<dbReference type="NCBIfam" id="TIGR00936">
    <property type="entry name" value="ahcY"/>
    <property type="match status" value="1"/>
</dbReference>
<dbReference type="SMART" id="SM00996">
    <property type="entry name" value="AdoHcyase"/>
    <property type="match status" value="1"/>
</dbReference>
<evidence type="ECO:0000256" key="5">
    <source>
        <dbReference type="HAMAP-Rule" id="MF_00563"/>
    </source>
</evidence>
<feature type="binding site" evidence="5 6">
    <location>
        <position position="182"/>
    </location>
    <ligand>
        <name>substrate</name>
    </ligand>
</feature>
<feature type="binding site" evidence="5">
    <location>
        <begin position="212"/>
        <end position="217"/>
    </location>
    <ligand>
        <name>NAD(+)</name>
        <dbReference type="ChEBI" id="CHEBI:57540"/>
    </ligand>
</feature>
<feature type="binding site" evidence="5 7">
    <location>
        <begin position="149"/>
        <end position="151"/>
    </location>
    <ligand>
        <name>NAD(+)</name>
        <dbReference type="ChEBI" id="CHEBI:57540"/>
    </ligand>
</feature>
<dbReference type="Gene3D" id="3.40.50.1480">
    <property type="entry name" value="Adenosylhomocysteinase-like"/>
    <property type="match status" value="1"/>
</dbReference>
<dbReference type="SMART" id="SM00997">
    <property type="entry name" value="AdoHcyase_NAD"/>
    <property type="match status" value="1"/>
</dbReference>
<keyword evidence="2 5" id="KW-0554">One-carbon metabolism</keyword>
<dbReference type="PIRSF" id="PIRSF001109">
    <property type="entry name" value="Ad_hcy_hydrolase"/>
    <property type="match status" value="1"/>
</dbReference>
<comment type="cofactor">
    <cofactor evidence="5 7">
        <name>NAD(+)</name>
        <dbReference type="ChEBI" id="CHEBI:57540"/>
    </cofactor>
    <text evidence="5 7">Binds 1 NAD(+) per subunit.</text>
</comment>
<dbReference type="Proteomes" id="UP001319921">
    <property type="component" value="Chromosome"/>
</dbReference>
<feature type="binding site" evidence="5 7">
    <location>
        <position position="338"/>
    </location>
    <ligand>
        <name>NAD(+)</name>
        <dbReference type="ChEBI" id="CHEBI:57540"/>
    </ligand>
</feature>
<feature type="binding site" evidence="7">
    <location>
        <begin position="214"/>
        <end position="219"/>
    </location>
    <ligand>
        <name>NAD(+)</name>
        <dbReference type="ChEBI" id="CHEBI:57540"/>
    </ligand>
</feature>
<dbReference type="HAMAP" id="MF_00563">
    <property type="entry name" value="AdoHcyase"/>
    <property type="match status" value="1"/>
</dbReference>
<dbReference type="PANTHER" id="PTHR23420">
    <property type="entry name" value="ADENOSYLHOMOCYSTEINASE"/>
    <property type="match status" value="1"/>
</dbReference>
<dbReference type="GO" id="GO:0005829">
    <property type="term" value="C:cytosol"/>
    <property type="evidence" value="ECO:0007669"/>
    <property type="project" value="TreeGrafter"/>
</dbReference>
<dbReference type="SUPFAM" id="SSF51735">
    <property type="entry name" value="NAD(P)-binding Rossmann-fold domains"/>
    <property type="match status" value="1"/>
</dbReference>
<comment type="function">
    <text evidence="5">May play a key role in the regulation of the intracellular concentration of adenosylhomocysteine.</text>
</comment>
<feature type="domain" description="S-adenosyl-L-homocysteine hydrolase NAD binding" evidence="9">
    <location>
        <begin position="183"/>
        <end position="344"/>
    </location>
</feature>
<feature type="binding site" evidence="5">
    <location>
        <position position="270"/>
    </location>
    <ligand>
        <name>NAD(+)</name>
        <dbReference type="ChEBI" id="CHEBI:57540"/>
    </ligand>
</feature>
<dbReference type="GeneID" id="68865442"/>
<organism evidence="10 11">
    <name type="scientific">Saccharolobus caldissimus</name>
    <dbReference type="NCBI Taxonomy" id="1702097"/>
    <lineage>
        <taxon>Archaea</taxon>
        <taxon>Thermoproteota</taxon>
        <taxon>Thermoprotei</taxon>
        <taxon>Sulfolobales</taxon>
        <taxon>Sulfolobaceae</taxon>
        <taxon>Saccharolobus</taxon>
    </lineage>
</organism>
<dbReference type="InterPro" id="IPR015878">
    <property type="entry name" value="Ado_hCys_hydrolase_NAD-bd"/>
</dbReference>
<dbReference type="CDD" id="cd00401">
    <property type="entry name" value="SAHH"/>
    <property type="match status" value="1"/>
</dbReference>
<dbReference type="InterPro" id="IPR036291">
    <property type="entry name" value="NAD(P)-bd_dom_sf"/>
</dbReference>
<evidence type="ECO:0000256" key="2">
    <source>
        <dbReference type="ARBA" id="ARBA00022563"/>
    </source>
</evidence>
<feature type="binding site" evidence="5 7">
    <location>
        <position position="235"/>
    </location>
    <ligand>
        <name>NAD(+)</name>
        <dbReference type="ChEBI" id="CHEBI:57540"/>
    </ligand>
</feature>
<proteinExistence type="inferred from homology"/>
<evidence type="ECO:0000256" key="3">
    <source>
        <dbReference type="ARBA" id="ARBA00022801"/>
    </source>
</evidence>
<reference evidence="10 11" key="1">
    <citation type="journal article" date="2022" name="Microbiol. Resour. Announc.">
        <title>Complete Genome Sequence of the Hyperthermophilic and Acidophilic Archaeon Saccharolobus caldissimus Strain HS-3T.</title>
        <authorList>
            <person name="Sakai H.D."/>
            <person name="Kurosawa N."/>
        </authorList>
    </citation>
    <scope>NUCLEOTIDE SEQUENCE [LARGE SCALE GENOMIC DNA]</scope>
    <source>
        <strain evidence="10 11">JCM32116</strain>
    </source>
</reference>
<dbReference type="PROSITE" id="PS00739">
    <property type="entry name" value="ADOHCYASE_2"/>
    <property type="match status" value="1"/>
</dbReference>
<feature type="binding site" evidence="5">
    <location>
        <position position="183"/>
    </location>
    <ligand>
        <name>NAD(+)</name>
        <dbReference type="ChEBI" id="CHEBI:57540"/>
    </ligand>
</feature>
<accession>A0AAQ4CPF8</accession>
<sequence>MKYKVKDLSLAEIGRKQIEWAEMHMPTLLEIRKRFEAEKPLKGINIAAVLHVTKETAALVRTLKIGGAEVALAASNPLSTQDDVAASLVNDGISVFAWKGETEEEYYSNIESIVKLNNPQIVMDDGGDLHAYIHEKASELKIFGGTEETTTGVIRLKAMEEQGVLRYPVIAVNNAYTKYLFDNRYGTGQSAIDGILRATNILVAGKIAVVAGYGWVGRGIANRLRGLGARVIVTEVNPIRALEAVMDGFEVMPISEASKIGDIFITATGNINVIRKEHILNMKDGAILANAGHFNVEIDVKGLKEISIGKRNIRPYVDEYILPNGKRIYLLADGRLVNLAAAEGHPSEVMDMSFANQALAVEYIVKNKDKLSKKVYNMPEELDYLVAQIKLKTMGILIDELTEEQREYMKQWKYGT</sequence>
<dbReference type="Gene3D" id="3.40.50.720">
    <property type="entry name" value="NAD(P)-binding Rossmann-like Domain"/>
    <property type="match status" value="1"/>
</dbReference>
<evidence type="ECO:0000256" key="6">
    <source>
        <dbReference type="PIRSR" id="PIRSR001109-1"/>
    </source>
</evidence>
<keyword evidence="3 5" id="KW-0378">Hydrolase</keyword>
<protein>
    <recommendedName>
        <fullName evidence="5">Adenosylhomocysteinase</fullName>
        <ecNumber evidence="5">3.13.2.1</ecNumber>
    </recommendedName>
    <alternativeName>
        <fullName evidence="5">S-adenosyl-L-homocysteine hydrolase</fullName>
        <shortName evidence="5">AdoHcyase</shortName>
    </alternativeName>
</protein>
<feature type="binding site" evidence="5 6">
    <location>
        <position position="148"/>
    </location>
    <ligand>
        <name>substrate</name>
    </ligand>
</feature>
<comment type="catalytic activity">
    <reaction evidence="5">
        <text>S-adenosyl-L-homocysteine + H2O = L-homocysteine + adenosine</text>
        <dbReference type="Rhea" id="RHEA:21708"/>
        <dbReference type="ChEBI" id="CHEBI:15377"/>
        <dbReference type="ChEBI" id="CHEBI:16335"/>
        <dbReference type="ChEBI" id="CHEBI:57856"/>
        <dbReference type="ChEBI" id="CHEBI:58199"/>
        <dbReference type="EC" id="3.13.2.1"/>
    </reaction>
</comment>
<dbReference type="InterPro" id="IPR020082">
    <property type="entry name" value="S-Ado-L-homoCys_hydrolase_CS"/>
</dbReference>
<keyword evidence="5" id="KW-0963">Cytoplasm</keyword>
<dbReference type="NCBIfam" id="NF004005">
    <property type="entry name" value="PRK05476.2-3"/>
    <property type="match status" value="1"/>
</dbReference>
<dbReference type="GO" id="GO:0006730">
    <property type="term" value="P:one-carbon metabolic process"/>
    <property type="evidence" value="ECO:0007669"/>
    <property type="project" value="UniProtKB-UniRule"/>
</dbReference>
<dbReference type="Pfam" id="PF05221">
    <property type="entry name" value="AdoHcyase"/>
    <property type="match status" value="2"/>
</dbReference>
<feature type="binding site" evidence="5 6">
    <location>
        <position position="125"/>
    </location>
    <ligand>
        <name>substrate</name>
    </ligand>
</feature>
<gene>
    <name evidence="5" type="primary">ahcY</name>
    <name evidence="10" type="ORF">SACC_07060</name>
</gene>
<feature type="binding site" evidence="5 7">
    <location>
        <begin position="291"/>
        <end position="293"/>
    </location>
    <ligand>
        <name>NAD(+)</name>
        <dbReference type="ChEBI" id="CHEBI:57540"/>
    </ligand>
</feature>
<dbReference type="GO" id="GO:0004013">
    <property type="term" value="F:adenosylhomocysteinase activity"/>
    <property type="evidence" value="ECO:0007669"/>
    <property type="project" value="UniProtKB-UniRule"/>
</dbReference>
<evidence type="ECO:0000259" key="9">
    <source>
        <dbReference type="SMART" id="SM00997"/>
    </source>
</evidence>
<dbReference type="InterPro" id="IPR000043">
    <property type="entry name" value="Adenosylhomocysteinase-like"/>
</dbReference>
<feature type="binding site" evidence="7">
    <location>
        <position position="345"/>
    </location>
    <ligand>
        <name>NAD(+)</name>
        <dbReference type="ChEBI" id="CHEBI:57540"/>
    </ligand>
</feature>
<evidence type="ECO:0000256" key="7">
    <source>
        <dbReference type="PIRSR" id="PIRSR001109-2"/>
    </source>
</evidence>
<evidence type="ECO:0000313" key="10">
    <source>
        <dbReference type="EMBL" id="BDB97689.1"/>
    </source>
</evidence>
<keyword evidence="11" id="KW-1185">Reference proteome</keyword>
<dbReference type="PANTHER" id="PTHR23420:SF0">
    <property type="entry name" value="ADENOSYLHOMOCYSTEINASE"/>
    <property type="match status" value="1"/>
</dbReference>
<evidence type="ECO:0000256" key="1">
    <source>
        <dbReference type="ARBA" id="ARBA00007122"/>
    </source>
</evidence>
<comment type="pathway">
    <text evidence="5">Amino-acid biosynthesis; L-homocysteine biosynthesis; L-homocysteine from S-adenosyl-L-homocysteine: step 1/1.</text>
</comment>
<dbReference type="GO" id="GO:0033353">
    <property type="term" value="P:S-adenosylmethionine cycle"/>
    <property type="evidence" value="ECO:0007669"/>
    <property type="project" value="TreeGrafter"/>
</dbReference>
<name>A0AAQ4CPF8_9CREN</name>
<dbReference type="FunFam" id="3.40.50.720:FF:000004">
    <property type="entry name" value="Adenosylhomocysteinase"/>
    <property type="match status" value="1"/>
</dbReference>
<dbReference type="GO" id="GO:0071269">
    <property type="term" value="P:L-homocysteine biosynthetic process"/>
    <property type="evidence" value="ECO:0007669"/>
    <property type="project" value="UniProtKB-UniRule"/>
</dbReference>
<dbReference type="PROSITE" id="PS00738">
    <property type="entry name" value="ADOHCYASE_1"/>
    <property type="match status" value="1"/>
</dbReference>
<evidence type="ECO:0000256" key="4">
    <source>
        <dbReference type="ARBA" id="ARBA00023027"/>
    </source>
</evidence>
<evidence type="ECO:0000256" key="8">
    <source>
        <dbReference type="RuleBase" id="RU004166"/>
    </source>
</evidence>
<dbReference type="AlphaFoldDB" id="A0AAQ4CPF8"/>
<dbReference type="EMBL" id="AP025226">
    <property type="protein sequence ID" value="BDB97689.1"/>
    <property type="molecule type" value="Genomic_DNA"/>
</dbReference>
<dbReference type="RefSeq" id="WP_229571671.1">
    <property type="nucleotide sequence ID" value="NZ_AP025226.1"/>
</dbReference>
<dbReference type="SUPFAM" id="SSF52283">
    <property type="entry name" value="Formate/glycerate dehydrogenase catalytic domain-like"/>
    <property type="match status" value="1"/>
</dbReference>
<dbReference type="KEGG" id="scas:SACC_07060"/>
<dbReference type="InterPro" id="IPR042172">
    <property type="entry name" value="Adenosylhomocyst_ase-like_sf"/>
</dbReference>
<comment type="similarity">
    <text evidence="1 5 8">Belongs to the adenosylhomocysteinase family.</text>
</comment>
<comment type="subcellular location">
    <subcellularLocation>
        <location evidence="5">Cytoplasm</location>
    </subcellularLocation>
</comment>
<feature type="binding site" evidence="5 6">
    <location>
        <position position="178"/>
    </location>
    <ligand>
        <name>substrate</name>
    </ligand>
</feature>
<feature type="binding site" evidence="5 6">
    <location>
        <position position="53"/>
    </location>
    <ligand>
        <name>substrate</name>
    </ligand>
</feature>